<evidence type="ECO:0000313" key="2">
    <source>
        <dbReference type="EMBL" id="CAF4901879.1"/>
    </source>
</evidence>
<evidence type="ECO:0000256" key="1">
    <source>
        <dbReference type="SAM" id="MobiDB-lite"/>
    </source>
</evidence>
<dbReference type="AlphaFoldDB" id="A0A821V8P8"/>
<feature type="region of interest" description="Disordered" evidence="1">
    <location>
        <begin position="45"/>
        <end position="106"/>
    </location>
</feature>
<accession>A0A821V8P8</accession>
<keyword evidence="3" id="KW-1185">Reference proteome</keyword>
<comment type="caution">
    <text evidence="2">The sequence shown here is derived from an EMBL/GenBank/DDBJ whole genome shotgun (WGS) entry which is preliminary data.</text>
</comment>
<gene>
    <name evidence="2" type="ORF">PMACD_LOCUS11365</name>
</gene>
<proteinExistence type="predicted"/>
<dbReference type="OrthoDB" id="8063574at2759"/>
<organism evidence="2 3">
    <name type="scientific">Pieris macdunnoughi</name>
    <dbReference type="NCBI Taxonomy" id="345717"/>
    <lineage>
        <taxon>Eukaryota</taxon>
        <taxon>Metazoa</taxon>
        <taxon>Ecdysozoa</taxon>
        <taxon>Arthropoda</taxon>
        <taxon>Hexapoda</taxon>
        <taxon>Insecta</taxon>
        <taxon>Pterygota</taxon>
        <taxon>Neoptera</taxon>
        <taxon>Endopterygota</taxon>
        <taxon>Lepidoptera</taxon>
        <taxon>Glossata</taxon>
        <taxon>Ditrysia</taxon>
        <taxon>Papilionoidea</taxon>
        <taxon>Pieridae</taxon>
        <taxon>Pierinae</taxon>
        <taxon>Pieris</taxon>
    </lineage>
</organism>
<dbReference type="EMBL" id="CAJOBZ010000038">
    <property type="protein sequence ID" value="CAF4901879.1"/>
    <property type="molecule type" value="Genomic_DNA"/>
</dbReference>
<evidence type="ECO:0000313" key="3">
    <source>
        <dbReference type="Proteomes" id="UP000663880"/>
    </source>
</evidence>
<reference evidence="2" key="1">
    <citation type="submission" date="2021-02" db="EMBL/GenBank/DDBJ databases">
        <authorList>
            <person name="Steward A R."/>
        </authorList>
    </citation>
    <scope>NUCLEOTIDE SEQUENCE</scope>
</reference>
<sequence>MEISPNPEESSNAVTVQVDVHHRHCSQLSASVATTNHICVNETQATNDVSSIHPGYPKTAAERMREYRARKKKRSSSGESSKTEKISRRACQRVQNPKKNEDPFRR</sequence>
<protein>
    <submittedName>
        <fullName evidence="2">Uncharacterized protein</fullName>
    </submittedName>
</protein>
<name>A0A821V8P8_9NEOP</name>
<dbReference type="Proteomes" id="UP000663880">
    <property type="component" value="Unassembled WGS sequence"/>
</dbReference>